<sequence length="60" mass="6969">MRASVSHHAPPARAGIVLMQTRRSLASERTKRSFMPFLENTRDRRPRVAQRKGWHLMATL</sequence>
<dbReference type="VEuPathDB" id="FungiDB:ASPCADRAFT_210285"/>
<dbReference type="EMBL" id="KV907507">
    <property type="protein sequence ID" value="OOF92425.1"/>
    <property type="molecule type" value="Genomic_DNA"/>
</dbReference>
<reference evidence="2" key="1">
    <citation type="journal article" date="2017" name="Genome Biol.">
        <title>Comparative genomics reveals high biological diversity and specific adaptations in the industrially and medically important fungal genus Aspergillus.</title>
        <authorList>
            <person name="de Vries R.P."/>
            <person name="Riley R."/>
            <person name="Wiebenga A."/>
            <person name="Aguilar-Osorio G."/>
            <person name="Amillis S."/>
            <person name="Uchima C.A."/>
            <person name="Anderluh G."/>
            <person name="Asadollahi M."/>
            <person name="Askin M."/>
            <person name="Barry K."/>
            <person name="Battaglia E."/>
            <person name="Bayram O."/>
            <person name="Benocci T."/>
            <person name="Braus-Stromeyer S.A."/>
            <person name="Caldana C."/>
            <person name="Canovas D."/>
            <person name="Cerqueira G.C."/>
            <person name="Chen F."/>
            <person name="Chen W."/>
            <person name="Choi C."/>
            <person name="Clum A."/>
            <person name="Dos Santos R.A."/>
            <person name="Damasio A.R."/>
            <person name="Diallinas G."/>
            <person name="Emri T."/>
            <person name="Fekete E."/>
            <person name="Flipphi M."/>
            <person name="Freyberg S."/>
            <person name="Gallo A."/>
            <person name="Gournas C."/>
            <person name="Habgood R."/>
            <person name="Hainaut M."/>
            <person name="Harispe M.L."/>
            <person name="Henrissat B."/>
            <person name="Hilden K.S."/>
            <person name="Hope R."/>
            <person name="Hossain A."/>
            <person name="Karabika E."/>
            <person name="Karaffa L."/>
            <person name="Karanyi Z."/>
            <person name="Krasevec N."/>
            <person name="Kuo A."/>
            <person name="Kusch H."/>
            <person name="LaButti K."/>
            <person name="Lagendijk E.L."/>
            <person name="Lapidus A."/>
            <person name="Levasseur A."/>
            <person name="Lindquist E."/>
            <person name="Lipzen A."/>
            <person name="Logrieco A.F."/>
            <person name="MacCabe A."/>
            <person name="Maekelae M.R."/>
            <person name="Malavazi I."/>
            <person name="Melin P."/>
            <person name="Meyer V."/>
            <person name="Mielnichuk N."/>
            <person name="Miskei M."/>
            <person name="Molnar A.P."/>
            <person name="Mule G."/>
            <person name="Ngan C.Y."/>
            <person name="Orejas M."/>
            <person name="Orosz E."/>
            <person name="Ouedraogo J.P."/>
            <person name="Overkamp K.M."/>
            <person name="Park H.-S."/>
            <person name="Perrone G."/>
            <person name="Piumi F."/>
            <person name="Punt P.J."/>
            <person name="Ram A.F."/>
            <person name="Ramon A."/>
            <person name="Rauscher S."/>
            <person name="Record E."/>
            <person name="Riano-Pachon D.M."/>
            <person name="Robert V."/>
            <person name="Roehrig J."/>
            <person name="Ruller R."/>
            <person name="Salamov A."/>
            <person name="Salih N.S."/>
            <person name="Samson R.A."/>
            <person name="Sandor E."/>
            <person name="Sanguinetti M."/>
            <person name="Schuetze T."/>
            <person name="Sepcic K."/>
            <person name="Shelest E."/>
            <person name="Sherlock G."/>
            <person name="Sophianopoulou V."/>
            <person name="Squina F.M."/>
            <person name="Sun H."/>
            <person name="Susca A."/>
            <person name="Todd R.B."/>
            <person name="Tsang A."/>
            <person name="Unkles S.E."/>
            <person name="van de Wiele N."/>
            <person name="van Rossen-Uffink D."/>
            <person name="Oliveira J.V."/>
            <person name="Vesth T.C."/>
            <person name="Visser J."/>
            <person name="Yu J.-H."/>
            <person name="Zhou M."/>
            <person name="Andersen M.R."/>
            <person name="Archer D.B."/>
            <person name="Baker S.E."/>
            <person name="Benoit I."/>
            <person name="Brakhage A.A."/>
            <person name="Braus G.H."/>
            <person name="Fischer R."/>
            <person name="Frisvad J.C."/>
            <person name="Goldman G.H."/>
            <person name="Houbraken J."/>
            <person name="Oakley B."/>
            <person name="Pocsi I."/>
            <person name="Scazzocchio C."/>
            <person name="Seiboth B."/>
            <person name="vanKuyk P.A."/>
            <person name="Wortman J."/>
            <person name="Dyer P.S."/>
            <person name="Grigoriev I.V."/>
        </authorList>
    </citation>
    <scope>NUCLEOTIDE SEQUENCE [LARGE SCALE GENOMIC DNA]</scope>
    <source>
        <strain evidence="2">ITEM 5010</strain>
    </source>
</reference>
<dbReference type="AlphaFoldDB" id="A0A1R3RD71"/>
<evidence type="ECO:0000313" key="1">
    <source>
        <dbReference type="EMBL" id="OOF92425.1"/>
    </source>
</evidence>
<protein>
    <submittedName>
        <fullName evidence="1">Uncharacterized protein</fullName>
    </submittedName>
</protein>
<accession>A0A1R3RD71</accession>
<dbReference type="Proteomes" id="UP000188318">
    <property type="component" value="Unassembled WGS sequence"/>
</dbReference>
<organism evidence="1 2">
    <name type="scientific">Aspergillus carbonarius (strain ITEM 5010)</name>
    <dbReference type="NCBI Taxonomy" id="602072"/>
    <lineage>
        <taxon>Eukaryota</taxon>
        <taxon>Fungi</taxon>
        <taxon>Dikarya</taxon>
        <taxon>Ascomycota</taxon>
        <taxon>Pezizomycotina</taxon>
        <taxon>Eurotiomycetes</taxon>
        <taxon>Eurotiomycetidae</taxon>
        <taxon>Eurotiales</taxon>
        <taxon>Aspergillaceae</taxon>
        <taxon>Aspergillus</taxon>
        <taxon>Aspergillus subgen. Circumdati</taxon>
    </lineage>
</organism>
<proteinExistence type="predicted"/>
<feature type="non-terminal residue" evidence="1">
    <location>
        <position position="60"/>
    </location>
</feature>
<keyword evidence="2" id="KW-1185">Reference proteome</keyword>
<name>A0A1R3RD71_ASPC5</name>
<evidence type="ECO:0000313" key="2">
    <source>
        <dbReference type="Proteomes" id="UP000188318"/>
    </source>
</evidence>
<gene>
    <name evidence="1" type="ORF">ASPCADRAFT_210285</name>
</gene>